<evidence type="ECO:0000313" key="2">
    <source>
        <dbReference type="Proteomes" id="UP000611640"/>
    </source>
</evidence>
<reference evidence="1 2" key="1">
    <citation type="submission" date="2020-08" db="EMBL/GenBank/DDBJ databases">
        <title>Whole genome shotgun sequence of Actinocatenispora thailandica NBRC 105041.</title>
        <authorList>
            <person name="Komaki H."/>
            <person name="Tamura T."/>
        </authorList>
    </citation>
    <scope>NUCLEOTIDE SEQUENCE [LARGE SCALE GENOMIC DNA]</scope>
    <source>
        <strain evidence="1 2">NBRC 105041</strain>
    </source>
</reference>
<accession>A0A7R7I0Y5</accession>
<proteinExistence type="predicted"/>
<dbReference type="EMBL" id="AP023355">
    <property type="protein sequence ID" value="BCJ39019.1"/>
    <property type="molecule type" value="Genomic_DNA"/>
</dbReference>
<organism evidence="1 2">
    <name type="scientific">Actinocatenispora thailandica</name>
    <dbReference type="NCBI Taxonomy" id="227318"/>
    <lineage>
        <taxon>Bacteria</taxon>
        <taxon>Bacillati</taxon>
        <taxon>Actinomycetota</taxon>
        <taxon>Actinomycetes</taxon>
        <taxon>Micromonosporales</taxon>
        <taxon>Micromonosporaceae</taxon>
        <taxon>Actinocatenispora</taxon>
    </lineage>
</organism>
<dbReference type="NCBIfam" id="NF045659">
    <property type="entry name" value="DiMArgaseDdahMtb"/>
    <property type="match status" value="1"/>
</dbReference>
<gene>
    <name evidence="1" type="ORF">Athai_65220</name>
</gene>
<sequence length="300" mass="32780">MIDTPRPGQYDVVPADSALAAPVTAAPRPVRTREYLMCPPEHFAVEYAINPWMHPEQPVDAELAVKQWYGLRETLTRLGHTVHVLDPRPGLPDMVYAANGAFVVDGAVYGARFRYQQRRAEAGYHRGWYLANGWSDFHIPEHTNEGEGDFAYLPSVPGLGGVVLAGYGFRTAVAAHAEAQEALARPVISLHLTDPRFYHLDTALASIDDATIAYYPGAFSAASQRVLRRLFPDALLADEADALAFGLNLVSDNRHVVLNSTATGMIGKLAARGYEPIPVELTELHRGGGSVKCCIAELRH</sequence>
<evidence type="ECO:0000313" key="1">
    <source>
        <dbReference type="EMBL" id="BCJ39019.1"/>
    </source>
</evidence>
<name>A0A7R7I0Y5_9ACTN</name>
<keyword evidence="2" id="KW-1185">Reference proteome</keyword>
<dbReference type="KEGG" id="atl:Athai_65220"/>
<protein>
    <submittedName>
        <fullName evidence="1">Amidinotransferase</fullName>
    </submittedName>
</protein>
<dbReference type="Gene3D" id="3.75.10.10">
    <property type="entry name" value="L-arginine/glycine Amidinotransferase, Chain A"/>
    <property type="match status" value="1"/>
</dbReference>
<dbReference type="Proteomes" id="UP000611640">
    <property type="component" value="Chromosome"/>
</dbReference>
<dbReference type="SUPFAM" id="SSF55909">
    <property type="entry name" value="Pentein"/>
    <property type="match status" value="1"/>
</dbReference>
<dbReference type="AlphaFoldDB" id="A0A7R7I0Y5"/>